<dbReference type="EMBL" id="LAZR01017768">
    <property type="protein sequence ID" value="KKL99033.1"/>
    <property type="molecule type" value="Genomic_DNA"/>
</dbReference>
<comment type="caution">
    <text evidence="1">The sequence shown here is derived from an EMBL/GenBank/DDBJ whole genome shotgun (WGS) entry which is preliminary data.</text>
</comment>
<accession>A0A0F9GJQ1</accession>
<organism evidence="1">
    <name type="scientific">marine sediment metagenome</name>
    <dbReference type="NCBI Taxonomy" id="412755"/>
    <lineage>
        <taxon>unclassified sequences</taxon>
        <taxon>metagenomes</taxon>
        <taxon>ecological metagenomes</taxon>
    </lineage>
</organism>
<evidence type="ECO:0000313" key="1">
    <source>
        <dbReference type="EMBL" id="KKL99033.1"/>
    </source>
</evidence>
<reference evidence="1" key="1">
    <citation type="journal article" date="2015" name="Nature">
        <title>Complex archaea that bridge the gap between prokaryotes and eukaryotes.</title>
        <authorList>
            <person name="Spang A."/>
            <person name="Saw J.H."/>
            <person name="Jorgensen S.L."/>
            <person name="Zaremba-Niedzwiedzka K."/>
            <person name="Martijn J."/>
            <person name="Lind A.E."/>
            <person name="van Eijk R."/>
            <person name="Schleper C."/>
            <person name="Guy L."/>
            <person name="Ettema T.J."/>
        </authorList>
    </citation>
    <scope>NUCLEOTIDE SEQUENCE</scope>
</reference>
<gene>
    <name evidence="1" type="ORF">LCGC14_1818450</name>
</gene>
<dbReference type="AlphaFoldDB" id="A0A0F9GJQ1"/>
<name>A0A0F9GJQ1_9ZZZZ</name>
<proteinExistence type="predicted"/>
<protein>
    <submittedName>
        <fullName evidence="1">Uncharacterized protein</fullName>
    </submittedName>
</protein>
<sequence>MANGDGQQRERCSWCGHYVAIGAGITLEIKTTDGRLVYFCEKDIDDHSETFIRHMKQEERFASQRVV</sequence>